<sequence length="87" mass="9524">MTKATLGGGLGSEPSLVNGSSRCCWSSHAVQEPGRPARSPHHTREHAALPRKVQRNAIGKFHEIEASRFMQGTLFLKQCSDSAYSHH</sequence>
<gene>
    <name evidence="1" type="ORF">E2C01_080856</name>
</gene>
<name>A0A5B7J0Q0_PORTR</name>
<keyword evidence="2" id="KW-1185">Reference proteome</keyword>
<evidence type="ECO:0000313" key="1">
    <source>
        <dbReference type="EMBL" id="MPC86044.1"/>
    </source>
</evidence>
<comment type="caution">
    <text evidence="1">The sequence shown here is derived from an EMBL/GenBank/DDBJ whole genome shotgun (WGS) entry which is preliminary data.</text>
</comment>
<reference evidence="1 2" key="1">
    <citation type="submission" date="2019-05" db="EMBL/GenBank/DDBJ databases">
        <title>Another draft genome of Portunus trituberculatus and its Hox gene families provides insights of decapod evolution.</title>
        <authorList>
            <person name="Jeong J.-H."/>
            <person name="Song I."/>
            <person name="Kim S."/>
            <person name="Choi T."/>
            <person name="Kim D."/>
            <person name="Ryu S."/>
            <person name="Kim W."/>
        </authorList>
    </citation>
    <scope>NUCLEOTIDE SEQUENCE [LARGE SCALE GENOMIC DNA]</scope>
    <source>
        <tissue evidence="1">Muscle</tissue>
    </source>
</reference>
<accession>A0A5B7J0Q0</accession>
<protein>
    <submittedName>
        <fullName evidence="1">Uncharacterized protein</fullName>
    </submittedName>
</protein>
<proteinExistence type="predicted"/>
<dbReference type="EMBL" id="VSRR010070322">
    <property type="protein sequence ID" value="MPC86044.1"/>
    <property type="molecule type" value="Genomic_DNA"/>
</dbReference>
<organism evidence="1 2">
    <name type="scientific">Portunus trituberculatus</name>
    <name type="common">Swimming crab</name>
    <name type="synonym">Neptunus trituberculatus</name>
    <dbReference type="NCBI Taxonomy" id="210409"/>
    <lineage>
        <taxon>Eukaryota</taxon>
        <taxon>Metazoa</taxon>
        <taxon>Ecdysozoa</taxon>
        <taxon>Arthropoda</taxon>
        <taxon>Crustacea</taxon>
        <taxon>Multicrustacea</taxon>
        <taxon>Malacostraca</taxon>
        <taxon>Eumalacostraca</taxon>
        <taxon>Eucarida</taxon>
        <taxon>Decapoda</taxon>
        <taxon>Pleocyemata</taxon>
        <taxon>Brachyura</taxon>
        <taxon>Eubrachyura</taxon>
        <taxon>Portunoidea</taxon>
        <taxon>Portunidae</taxon>
        <taxon>Portuninae</taxon>
        <taxon>Portunus</taxon>
    </lineage>
</organism>
<dbReference type="Proteomes" id="UP000324222">
    <property type="component" value="Unassembled WGS sequence"/>
</dbReference>
<dbReference type="AlphaFoldDB" id="A0A5B7J0Q0"/>
<evidence type="ECO:0000313" key="2">
    <source>
        <dbReference type="Proteomes" id="UP000324222"/>
    </source>
</evidence>